<keyword evidence="5" id="KW-0560">Oxidoreductase</keyword>
<dbReference type="STRING" id="945553.A0A0D2P5B8"/>
<keyword evidence="10" id="KW-1185">Reference proteome</keyword>
<evidence type="ECO:0000256" key="4">
    <source>
        <dbReference type="ARBA" id="ARBA00022964"/>
    </source>
</evidence>
<evidence type="ECO:0000256" key="5">
    <source>
        <dbReference type="ARBA" id="ARBA00023002"/>
    </source>
</evidence>
<keyword evidence="4" id="KW-0223">Dioxygenase</keyword>
<dbReference type="GO" id="GO:0016706">
    <property type="term" value="F:2-oxoglutarate-dependent dioxygenase activity"/>
    <property type="evidence" value="ECO:0007669"/>
    <property type="project" value="UniProtKB-ARBA"/>
</dbReference>
<dbReference type="Gene3D" id="3.60.130.10">
    <property type="entry name" value="Clavaminate synthase-like"/>
    <property type="match status" value="1"/>
</dbReference>
<dbReference type="Proteomes" id="UP000054270">
    <property type="component" value="Unassembled WGS sequence"/>
</dbReference>
<dbReference type="PANTHER" id="PTHR10696:SF25">
    <property type="entry name" value="OXIDOREDUCTASE AIM17-RELATED"/>
    <property type="match status" value="1"/>
</dbReference>
<dbReference type="GO" id="GO:0046872">
    <property type="term" value="F:metal ion binding"/>
    <property type="evidence" value="ECO:0007669"/>
    <property type="project" value="UniProtKB-KW"/>
</dbReference>
<dbReference type="Pfam" id="PF06155">
    <property type="entry name" value="GBBH-like_N"/>
    <property type="match status" value="1"/>
</dbReference>
<accession>A0A0D2P5B8</accession>
<evidence type="ECO:0000313" key="10">
    <source>
        <dbReference type="Proteomes" id="UP000054270"/>
    </source>
</evidence>
<evidence type="ECO:0000256" key="3">
    <source>
        <dbReference type="ARBA" id="ARBA00022723"/>
    </source>
</evidence>
<dbReference type="Gene3D" id="3.30.2020.30">
    <property type="match status" value="1"/>
</dbReference>
<keyword evidence="3" id="KW-0479">Metal-binding</keyword>
<protein>
    <recommendedName>
        <fullName evidence="11">TauD/TfdA-like domain-containing protein</fullName>
    </recommendedName>
</protein>
<evidence type="ECO:0000313" key="9">
    <source>
        <dbReference type="EMBL" id="KJA23856.1"/>
    </source>
</evidence>
<dbReference type="SUPFAM" id="SSF51197">
    <property type="entry name" value="Clavaminate synthase-like"/>
    <property type="match status" value="1"/>
</dbReference>
<evidence type="ECO:0000256" key="6">
    <source>
        <dbReference type="ARBA" id="ARBA00023004"/>
    </source>
</evidence>
<dbReference type="AlphaFoldDB" id="A0A0D2P5B8"/>
<comment type="cofactor">
    <cofactor evidence="1">
        <name>Fe(2+)</name>
        <dbReference type="ChEBI" id="CHEBI:29033"/>
    </cofactor>
</comment>
<evidence type="ECO:0000256" key="1">
    <source>
        <dbReference type="ARBA" id="ARBA00001954"/>
    </source>
</evidence>
<evidence type="ECO:0000259" key="7">
    <source>
        <dbReference type="Pfam" id="PF02668"/>
    </source>
</evidence>
<dbReference type="InterPro" id="IPR050411">
    <property type="entry name" value="AlphaKG_dependent_hydroxylases"/>
</dbReference>
<dbReference type="EMBL" id="KN817540">
    <property type="protein sequence ID" value="KJA23856.1"/>
    <property type="molecule type" value="Genomic_DNA"/>
</dbReference>
<dbReference type="GO" id="GO:0045329">
    <property type="term" value="P:carnitine biosynthetic process"/>
    <property type="evidence" value="ECO:0007669"/>
    <property type="project" value="TreeGrafter"/>
</dbReference>
<feature type="domain" description="Gamma-butyrobetaine hydroxylase-like N-terminal" evidence="8">
    <location>
        <begin position="49"/>
        <end position="117"/>
    </location>
</feature>
<dbReference type="PANTHER" id="PTHR10696">
    <property type="entry name" value="GAMMA-BUTYROBETAINE HYDROXYLASE-RELATED"/>
    <property type="match status" value="1"/>
</dbReference>
<evidence type="ECO:0000256" key="2">
    <source>
        <dbReference type="ARBA" id="ARBA00008654"/>
    </source>
</evidence>
<proteinExistence type="inferred from homology"/>
<organism evidence="9 10">
    <name type="scientific">Hypholoma sublateritium (strain FD-334 SS-4)</name>
    <dbReference type="NCBI Taxonomy" id="945553"/>
    <lineage>
        <taxon>Eukaryota</taxon>
        <taxon>Fungi</taxon>
        <taxon>Dikarya</taxon>
        <taxon>Basidiomycota</taxon>
        <taxon>Agaricomycotina</taxon>
        <taxon>Agaricomycetes</taxon>
        <taxon>Agaricomycetidae</taxon>
        <taxon>Agaricales</taxon>
        <taxon>Agaricineae</taxon>
        <taxon>Strophariaceae</taxon>
        <taxon>Hypholoma</taxon>
    </lineage>
</organism>
<dbReference type="InterPro" id="IPR038492">
    <property type="entry name" value="GBBH-like_N_sf"/>
</dbReference>
<comment type="similarity">
    <text evidence="2">Belongs to the gamma-BBH/TMLD family.</text>
</comment>
<evidence type="ECO:0008006" key="11">
    <source>
        <dbReference type="Google" id="ProtNLM"/>
    </source>
</evidence>
<dbReference type="OMA" id="VHITWPN"/>
<feature type="domain" description="TauD/TfdA-like" evidence="7">
    <location>
        <begin position="164"/>
        <end position="400"/>
    </location>
</feature>
<dbReference type="CDD" id="cd00250">
    <property type="entry name" value="CAS_like"/>
    <property type="match status" value="1"/>
</dbReference>
<dbReference type="Pfam" id="PF02668">
    <property type="entry name" value="TauD"/>
    <property type="match status" value="1"/>
</dbReference>
<dbReference type="InterPro" id="IPR010376">
    <property type="entry name" value="GBBH-like_N"/>
</dbReference>
<dbReference type="OrthoDB" id="406634at2759"/>
<reference evidence="10" key="1">
    <citation type="submission" date="2014-04" db="EMBL/GenBank/DDBJ databases">
        <title>Evolutionary Origins and Diversification of the Mycorrhizal Mutualists.</title>
        <authorList>
            <consortium name="DOE Joint Genome Institute"/>
            <consortium name="Mycorrhizal Genomics Consortium"/>
            <person name="Kohler A."/>
            <person name="Kuo A."/>
            <person name="Nagy L.G."/>
            <person name="Floudas D."/>
            <person name="Copeland A."/>
            <person name="Barry K.W."/>
            <person name="Cichocki N."/>
            <person name="Veneault-Fourrey C."/>
            <person name="LaButti K."/>
            <person name="Lindquist E.A."/>
            <person name="Lipzen A."/>
            <person name="Lundell T."/>
            <person name="Morin E."/>
            <person name="Murat C."/>
            <person name="Riley R."/>
            <person name="Ohm R."/>
            <person name="Sun H."/>
            <person name="Tunlid A."/>
            <person name="Henrissat B."/>
            <person name="Grigoriev I.V."/>
            <person name="Hibbett D.S."/>
            <person name="Martin F."/>
        </authorList>
    </citation>
    <scope>NUCLEOTIDE SEQUENCE [LARGE SCALE GENOMIC DNA]</scope>
    <source>
        <strain evidence="10">FD-334 SS-4</strain>
    </source>
</reference>
<keyword evidence="6" id="KW-0408">Iron</keyword>
<dbReference type="InterPro" id="IPR003819">
    <property type="entry name" value="TauD/TfdA-like"/>
</dbReference>
<sequence>MFSPISSILRSTSPRCRLSALHNTPAAPRRTWTTLTRGDDALTVHALNATLPYVWLRDACPSPACVHPSTRQKLHRTSDIPADIAPRAGADAVRVTPAGLEVAWADGHSSAYPRAYLERYADPAHLARFHRDDAVRPRAWARADVAVAPELFVPYADVQTPAGLVRAMEQLARYGLIFVRGVPPAKTADAECELRALGERFGSLRTTFYGTLWDVVSLRESRNIAYTNLDLGLHMDLLYFEHPPRYQILHCLRNRVVGGTSVFVDALHAAQTLRATHPADFDVLTTTPVEFHYVNDGHHLHRSHPTIELTPSGEISHINYSPPFQAPLALDTPKTFYGALRRFADLLNDSANTYEYTLNEGDAVLFDNRRVLHARTAFSDKEVADGSTEGEPTRWLKGCYLEADDLLDRMRVLRTKVGEEVSQ</sequence>
<dbReference type="InterPro" id="IPR042098">
    <property type="entry name" value="TauD-like_sf"/>
</dbReference>
<evidence type="ECO:0000259" key="8">
    <source>
        <dbReference type="Pfam" id="PF06155"/>
    </source>
</evidence>
<gene>
    <name evidence="9" type="ORF">HYPSUDRAFT_137159</name>
</gene>
<dbReference type="GO" id="GO:0005739">
    <property type="term" value="C:mitochondrion"/>
    <property type="evidence" value="ECO:0007669"/>
    <property type="project" value="TreeGrafter"/>
</dbReference>
<name>A0A0D2P5B8_HYPSF</name>